<reference evidence="1 2" key="1">
    <citation type="submission" date="2016-10" db="EMBL/GenBank/DDBJ databases">
        <authorList>
            <person name="de Groot N.N."/>
        </authorList>
    </citation>
    <scope>NUCLEOTIDE SEQUENCE [LARGE SCALE GENOMIC DNA]</scope>
    <source>
        <strain evidence="1 2">DSM 23310</strain>
    </source>
</reference>
<protein>
    <submittedName>
        <fullName evidence="1">Uncharacterized protein</fullName>
    </submittedName>
</protein>
<evidence type="ECO:0000313" key="2">
    <source>
        <dbReference type="Proteomes" id="UP000198828"/>
    </source>
</evidence>
<gene>
    <name evidence="1" type="ORF">SAMN05660923_01904</name>
</gene>
<dbReference type="Gene3D" id="2.30.30.40">
    <property type="entry name" value="SH3 Domains"/>
    <property type="match status" value="1"/>
</dbReference>
<proteinExistence type="predicted"/>
<dbReference type="AlphaFoldDB" id="A0A1H2ZR16"/>
<organism evidence="1 2">
    <name type="scientific">Tepidimicrobium xylanilyticum</name>
    <dbReference type="NCBI Taxonomy" id="1123352"/>
    <lineage>
        <taxon>Bacteria</taxon>
        <taxon>Bacillati</taxon>
        <taxon>Bacillota</taxon>
        <taxon>Tissierellia</taxon>
        <taxon>Tissierellales</taxon>
        <taxon>Tepidimicrobiaceae</taxon>
        <taxon>Tepidimicrobium</taxon>
    </lineage>
</organism>
<name>A0A1H2ZR16_9FIRM</name>
<dbReference type="Proteomes" id="UP000198828">
    <property type="component" value="Unassembled WGS sequence"/>
</dbReference>
<sequence>MLGKQQVVVKFLPKYIRRYKNVKGISRCTLSSDGSLSLILDIGNIINDKWLIQKIYCDRLTNTAKNVQAGLQNLIDTRAKNGGLEYEEIISISRNTRLTMIIS</sequence>
<accession>A0A1H2ZR16</accession>
<keyword evidence="2" id="KW-1185">Reference proteome</keyword>
<evidence type="ECO:0000313" key="1">
    <source>
        <dbReference type="EMBL" id="SDX19308.1"/>
    </source>
</evidence>
<dbReference type="EMBL" id="FNNG01000007">
    <property type="protein sequence ID" value="SDX19308.1"/>
    <property type="molecule type" value="Genomic_DNA"/>
</dbReference>